<dbReference type="RefSeq" id="XP_066935789.1">
    <property type="nucleotide sequence ID" value="XM_067079688.1"/>
</dbReference>
<evidence type="ECO:0000259" key="2">
    <source>
        <dbReference type="Pfam" id="PF16178"/>
    </source>
</evidence>
<keyword evidence="4" id="KW-1185">Reference proteome</keyword>
<accession>A0A7M5XB12</accession>
<dbReference type="GO" id="GO:0046983">
    <property type="term" value="F:protein dimerization activity"/>
    <property type="evidence" value="ECO:0007669"/>
    <property type="project" value="InterPro"/>
</dbReference>
<dbReference type="EnsemblMetazoa" id="CLYHEMT020053.1">
    <property type="protein sequence ID" value="CLYHEMP020053.1"/>
    <property type="gene ID" value="CLYHEMG020053"/>
</dbReference>
<evidence type="ECO:0000313" key="3">
    <source>
        <dbReference type="EnsemblMetazoa" id="CLYHEMP020053.1"/>
    </source>
</evidence>
<dbReference type="GeneID" id="136823499"/>
<dbReference type="InterPro" id="IPR032394">
    <property type="entry name" value="Anoct_dimer"/>
</dbReference>
<feature type="region of interest" description="Disordered" evidence="1">
    <location>
        <begin position="1"/>
        <end position="29"/>
    </location>
</feature>
<dbReference type="AlphaFoldDB" id="A0A7M5XB12"/>
<dbReference type="GO" id="GO:0005254">
    <property type="term" value="F:chloride channel activity"/>
    <property type="evidence" value="ECO:0007669"/>
    <property type="project" value="TreeGrafter"/>
</dbReference>
<feature type="compositionally biased region" description="Basic and acidic residues" evidence="1">
    <location>
        <begin position="1"/>
        <end position="10"/>
    </location>
</feature>
<dbReference type="GO" id="GO:0005886">
    <property type="term" value="C:plasma membrane"/>
    <property type="evidence" value="ECO:0007669"/>
    <property type="project" value="TreeGrafter"/>
</dbReference>
<dbReference type="Pfam" id="PF16178">
    <property type="entry name" value="Anoct_dimer"/>
    <property type="match status" value="1"/>
</dbReference>
<proteinExistence type="predicted"/>
<evidence type="ECO:0000256" key="1">
    <source>
        <dbReference type="SAM" id="MobiDB-lite"/>
    </source>
</evidence>
<organism evidence="3 4">
    <name type="scientific">Clytia hemisphaerica</name>
    <dbReference type="NCBI Taxonomy" id="252671"/>
    <lineage>
        <taxon>Eukaryota</taxon>
        <taxon>Metazoa</taxon>
        <taxon>Cnidaria</taxon>
        <taxon>Hydrozoa</taxon>
        <taxon>Hydroidolina</taxon>
        <taxon>Leptothecata</taxon>
        <taxon>Obeliida</taxon>
        <taxon>Clytiidae</taxon>
        <taxon>Clytia</taxon>
    </lineage>
</organism>
<dbReference type="Proteomes" id="UP000594262">
    <property type="component" value="Unplaced"/>
</dbReference>
<feature type="compositionally biased region" description="Basic and acidic residues" evidence="1">
    <location>
        <begin position="19"/>
        <end position="29"/>
    </location>
</feature>
<dbReference type="InterPro" id="IPR007632">
    <property type="entry name" value="Anoctamin"/>
</dbReference>
<dbReference type="PANTHER" id="PTHR12308">
    <property type="entry name" value="ANOCTAMIN"/>
    <property type="match status" value="1"/>
</dbReference>
<evidence type="ECO:0000313" key="4">
    <source>
        <dbReference type="Proteomes" id="UP000594262"/>
    </source>
</evidence>
<dbReference type="PANTHER" id="PTHR12308:SF73">
    <property type="entry name" value="ANOCTAMIN"/>
    <property type="match status" value="1"/>
</dbReference>
<sequence length="477" mass="55499">MEDTYIRKGQVDFQDGDDSGEHKTHGEEANSRLAGLFEHSKWDMNDTHRKKELPPLKDTVSILRKKNSKKQKELAEKWHEKTTPAKVKKELGFDSSDSRTNLVEIEESPRRNNNKLQQRESVGDNYSFVNPGFDNNLKYKNDNIYEKESNNNKIDLESNSENIARTNSLTHKENLFKVVNRDTTLDLEDDINNNDDDGEESKTDYRKLALELATNSSKSKKNIERYSLPDFVLTYNIHDSDTLHKKERETFEAKMRDEDIKIAYDIIGENMYVQLYPTFERLCQEAETVALEMPLEGFLVQPAFDDNLVTSLNKSLKTDDEVDMISAPFCLATKKLFHGIEDENTFFRSSHRSMLTRNILENLIISLGKEDEESINIRKRKGLTSLLVSGSYKDGFVLNDRSALDNVYPLKYTVEDALKFLPPDTRRELKNTWLKCLKFQPLWKIRNYYGEKIGLYFAWLGKLNILFNYVTIVVEIY</sequence>
<reference evidence="3" key="1">
    <citation type="submission" date="2021-01" db="UniProtKB">
        <authorList>
            <consortium name="EnsemblMetazoa"/>
        </authorList>
    </citation>
    <scope>IDENTIFICATION</scope>
</reference>
<protein>
    <recommendedName>
        <fullName evidence="2">Anoctamin dimerisation domain-containing protein</fullName>
    </recommendedName>
</protein>
<feature type="region of interest" description="Disordered" evidence="1">
    <location>
        <begin position="105"/>
        <end position="128"/>
    </location>
</feature>
<name>A0A7M5XB12_9CNID</name>
<dbReference type="OrthoDB" id="296386at2759"/>
<feature type="domain" description="Anoctamin dimerisation" evidence="2">
    <location>
        <begin position="230"/>
        <end position="442"/>
    </location>
</feature>